<sequence length="106" mass="11928">MSAGKALLKPTNRIWVVVIEPRDPLAIRYVAKFMHQTCLLAQFQHTAQEDSDDETGDPTEVMEQSPEDAGYSPPLAPTFEDGENLTQLFEYTLPDWAQAHARPDAR</sequence>
<evidence type="ECO:0000313" key="2">
    <source>
        <dbReference type="EMBL" id="OQD78031.1"/>
    </source>
</evidence>
<accession>A0A1V6PM29</accession>
<keyword evidence="3" id="KW-1185">Reference proteome</keyword>
<evidence type="ECO:0000313" key="3">
    <source>
        <dbReference type="Proteomes" id="UP000191672"/>
    </source>
</evidence>
<feature type="region of interest" description="Disordered" evidence="1">
    <location>
        <begin position="45"/>
        <end position="78"/>
    </location>
</feature>
<dbReference type="EMBL" id="MDYN01000096">
    <property type="protein sequence ID" value="OQD78031.1"/>
    <property type="molecule type" value="Genomic_DNA"/>
</dbReference>
<organism evidence="2 3">
    <name type="scientific">Penicillium antarcticum</name>
    <dbReference type="NCBI Taxonomy" id="416450"/>
    <lineage>
        <taxon>Eukaryota</taxon>
        <taxon>Fungi</taxon>
        <taxon>Dikarya</taxon>
        <taxon>Ascomycota</taxon>
        <taxon>Pezizomycotina</taxon>
        <taxon>Eurotiomycetes</taxon>
        <taxon>Eurotiomycetidae</taxon>
        <taxon>Eurotiales</taxon>
        <taxon>Aspergillaceae</taxon>
        <taxon>Penicillium</taxon>
    </lineage>
</organism>
<comment type="caution">
    <text evidence="2">The sequence shown here is derived from an EMBL/GenBank/DDBJ whole genome shotgun (WGS) entry which is preliminary data.</text>
</comment>
<proteinExistence type="predicted"/>
<dbReference type="Proteomes" id="UP000191672">
    <property type="component" value="Unassembled WGS sequence"/>
</dbReference>
<reference evidence="3" key="1">
    <citation type="journal article" date="2017" name="Nat. Microbiol.">
        <title>Global analysis of biosynthetic gene clusters reveals vast potential of secondary metabolite production in Penicillium species.</title>
        <authorList>
            <person name="Nielsen J.C."/>
            <person name="Grijseels S."/>
            <person name="Prigent S."/>
            <person name="Ji B."/>
            <person name="Dainat J."/>
            <person name="Nielsen K.F."/>
            <person name="Frisvad J.C."/>
            <person name="Workman M."/>
            <person name="Nielsen J."/>
        </authorList>
    </citation>
    <scope>NUCLEOTIDE SEQUENCE [LARGE SCALE GENOMIC DNA]</scope>
    <source>
        <strain evidence="3">IBT 31811</strain>
    </source>
</reference>
<name>A0A1V6PM29_9EURO</name>
<gene>
    <name evidence="2" type="ORF">PENANT_c096G05100</name>
</gene>
<evidence type="ECO:0000256" key="1">
    <source>
        <dbReference type="SAM" id="MobiDB-lite"/>
    </source>
</evidence>
<dbReference type="AlphaFoldDB" id="A0A1V6PM29"/>
<protein>
    <submittedName>
        <fullName evidence="2">Uncharacterized protein</fullName>
    </submittedName>
</protein>